<dbReference type="InterPro" id="IPR050377">
    <property type="entry name" value="Radical_SAM_PqqE_MftC-like"/>
</dbReference>
<evidence type="ECO:0008006" key="8">
    <source>
        <dbReference type="Google" id="ProtNLM"/>
    </source>
</evidence>
<dbReference type="OrthoDB" id="9805809at2"/>
<evidence type="ECO:0000313" key="6">
    <source>
        <dbReference type="EMBL" id="QBK31935.1"/>
    </source>
</evidence>
<dbReference type="EMBL" id="CP036532">
    <property type="protein sequence ID" value="QBK31935.1"/>
    <property type="molecule type" value="Genomic_DNA"/>
</dbReference>
<dbReference type="PANTHER" id="PTHR11228">
    <property type="entry name" value="RADICAL SAM DOMAIN PROTEIN"/>
    <property type="match status" value="1"/>
</dbReference>
<gene>
    <name evidence="6" type="ORF">E0E05_15865</name>
</gene>
<dbReference type="Gene3D" id="3.20.20.70">
    <property type="entry name" value="Aldolase class I"/>
    <property type="match status" value="1"/>
</dbReference>
<dbReference type="InterPro" id="IPR058240">
    <property type="entry name" value="rSAM_sf"/>
</dbReference>
<accession>A0A4P6V3W5</accession>
<organism evidence="6 7">
    <name type="scientific">Roseitalea porphyridii</name>
    <dbReference type="NCBI Taxonomy" id="1852022"/>
    <lineage>
        <taxon>Bacteria</taxon>
        <taxon>Pseudomonadati</taxon>
        <taxon>Pseudomonadota</taxon>
        <taxon>Alphaproteobacteria</taxon>
        <taxon>Hyphomicrobiales</taxon>
        <taxon>Ahrensiaceae</taxon>
        <taxon>Roseitalea</taxon>
    </lineage>
</organism>
<dbReference type="RefSeq" id="WP_131617581.1">
    <property type="nucleotide sequence ID" value="NZ_CP036532.1"/>
</dbReference>
<dbReference type="SFLD" id="SFLDS00029">
    <property type="entry name" value="Radical_SAM"/>
    <property type="match status" value="1"/>
</dbReference>
<keyword evidence="5" id="KW-0411">Iron-sulfur</keyword>
<dbReference type="GeneID" id="90768783"/>
<keyword evidence="7" id="KW-1185">Reference proteome</keyword>
<dbReference type="InterPro" id="IPR007197">
    <property type="entry name" value="rSAM"/>
</dbReference>
<comment type="cofactor">
    <cofactor evidence="1">
        <name>[4Fe-4S] cluster</name>
        <dbReference type="ChEBI" id="CHEBI:49883"/>
    </cofactor>
</comment>
<evidence type="ECO:0000256" key="3">
    <source>
        <dbReference type="ARBA" id="ARBA00022723"/>
    </source>
</evidence>
<evidence type="ECO:0000256" key="2">
    <source>
        <dbReference type="ARBA" id="ARBA00022691"/>
    </source>
</evidence>
<sequence>MRYFELATDCFLVEGQNEAALYDVHGGRLFLLDRSAHELLRSCADGAPVPDNSSEDAVAFLDALQAAGLGFFDDAAAGSDKLLLHQPIEWKGMCMTPPDFKSVDWQITNACDLDCRLCGDDDKTLSWQSCQTCLRRDAGGAEAWMPEDLEAFIADIANLGVGTLHIRGGEPLLAWQRLERIAQAAAETPLTLVVTTTGMGRPANDLIALGKGRRFGLNIVMFGHDDETSETACGRSGVLAAQVALIDALVEAQIAFSITFLLTPLTQGRRNAMQEFAQRRWRTRPAFSEVCTREDVKNGFRLSHLDERERKPLAPWESPEMFFFRVRNNTCTSGLLEIGADGLLRTCSGLPKVHGDVGRQGLVAALSGTGLYESWKRGKSDVEPCRRCALRYACSDCSSFEFADQPDANAKSAYCGYDPCDDTESAIEREWTPTSFVRPLRLRERA</sequence>
<dbReference type="SFLD" id="SFLDG01067">
    <property type="entry name" value="SPASM/twitch_domain_containing"/>
    <property type="match status" value="1"/>
</dbReference>
<keyword evidence="2" id="KW-0949">S-adenosyl-L-methionine</keyword>
<dbReference type="AlphaFoldDB" id="A0A4P6V3W5"/>
<protein>
    <recommendedName>
        <fullName evidence="8">Radical SAM protein</fullName>
    </recommendedName>
</protein>
<keyword evidence="4" id="KW-0408">Iron</keyword>
<evidence type="ECO:0000256" key="1">
    <source>
        <dbReference type="ARBA" id="ARBA00001966"/>
    </source>
</evidence>
<evidence type="ECO:0000256" key="4">
    <source>
        <dbReference type="ARBA" id="ARBA00023004"/>
    </source>
</evidence>
<dbReference type="SUPFAM" id="SSF102114">
    <property type="entry name" value="Radical SAM enzymes"/>
    <property type="match status" value="1"/>
</dbReference>
<dbReference type="PANTHER" id="PTHR11228:SF7">
    <property type="entry name" value="PQQA PEPTIDE CYCLASE"/>
    <property type="match status" value="1"/>
</dbReference>
<name>A0A4P6V3W5_9HYPH</name>
<dbReference type="GO" id="GO:0003824">
    <property type="term" value="F:catalytic activity"/>
    <property type="evidence" value="ECO:0007669"/>
    <property type="project" value="InterPro"/>
</dbReference>
<dbReference type="Proteomes" id="UP000293719">
    <property type="component" value="Chromosome"/>
</dbReference>
<dbReference type="InterPro" id="IPR013785">
    <property type="entry name" value="Aldolase_TIM"/>
</dbReference>
<keyword evidence="3" id="KW-0479">Metal-binding</keyword>
<proteinExistence type="predicted"/>
<evidence type="ECO:0000256" key="5">
    <source>
        <dbReference type="ARBA" id="ARBA00023014"/>
    </source>
</evidence>
<dbReference type="GO" id="GO:0051536">
    <property type="term" value="F:iron-sulfur cluster binding"/>
    <property type="evidence" value="ECO:0007669"/>
    <property type="project" value="UniProtKB-KW"/>
</dbReference>
<dbReference type="GO" id="GO:0046872">
    <property type="term" value="F:metal ion binding"/>
    <property type="evidence" value="ECO:0007669"/>
    <property type="project" value="UniProtKB-KW"/>
</dbReference>
<dbReference type="KEGG" id="rpod:E0E05_15865"/>
<reference evidence="6 7" key="1">
    <citation type="journal article" date="2017" name="Int. J. Syst. Evol. Microbiol.">
        <title>Roseitalea porphyridii gen. nov., sp. nov., isolated from a red alga, and reclassification of Hoeflea suaedae Chung et al. 2013 as Pseudohoeflea suaedae gen. nov., comb. nov.</title>
        <authorList>
            <person name="Hyeon J.W."/>
            <person name="Jeong S.E."/>
            <person name="Baek K."/>
            <person name="Jeon C.O."/>
        </authorList>
    </citation>
    <scope>NUCLEOTIDE SEQUENCE [LARGE SCALE GENOMIC DNA]</scope>
    <source>
        <strain evidence="6 7">MA7-20</strain>
    </source>
</reference>
<evidence type="ECO:0000313" key="7">
    <source>
        <dbReference type="Proteomes" id="UP000293719"/>
    </source>
</evidence>